<name>A0A848M7W8_PAELE</name>
<gene>
    <name evidence="1" type="ORF">HII30_16150</name>
</gene>
<comment type="caution">
    <text evidence="1">The sequence shown here is derived from an EMBL/GenBank/DDBJ whole genome shotgun (WGS) entry which is preliminary data.</text>
</comment>
<dbReference type="RefSeq" id="WP_169506087.1">
    <property type="nucleotide sequence ID" value="NZ_JABBPN010000017.1"/>
</dbReference>
<sequence>MHYAGALGIYAVYRDIGADLACVHSARHEAGAGRQALGARDRRCPARVAAAN</sequence>
<protein>
    <submittedName>
        <fullName evidence="1">Uncharacterized protein</fullName>
    </submittedName>
</protein>
<dbReference type="Proteomes" id="UP000565468">
    <property type="component" value="Unassembled WGS sequence"/>
</dbReference>
<dbReference type="EMBL" id="JABBPN010000017">
    <property type="protein sequence ID" value="NMO97298.1"/>
    <property type="molecule type" value="Genomic_DNA"/>
</dbReference>
<evidence type="ECO:0000313" key="2">
    <source>
        <dbReference type="Proteomes" id="UP000565468"/>
    </source>
</evidence>
<keyword evidence="2" id="KW-1185">Reference proteome</keyword>
<dbReference type="AlphaFoldDB" id="A0A848M7W8"/>
<accession>A0A848M7W8</accession>
<proteinExistence type="predicted"/>
<organism evidence="1 2">
    <name type="scientific">Paenibacillus lemnae</name>
    <dbReference type="NCBI Taxonomy" id="1330551"/>
    <lineage>
        <taxon>Bacteria</taxon>
        <taxon>Bacillati</taxon>
        <taxon>Bacillota</taxon>
        <taxon>Bacilli</taxon>
        <taxon>Bacillales</taxon>
        <taxon>Paenibacillaceae</taxon>
        <taxon>Paenibacillus</taxon>
    </lineage>
</organism>
<reference evidence="1 2" key="1">
    <citation type="submission" date="2020-04" db="EMBL/GenBank/DDBJ databases">
        <title>Paenibacillus algicola sp. nov., a novel marine bacterium producing alginate lyase.</title>
        <authorList>
            <person name="Huang H."/>
        </authorList>
    </citation>
    <scope>NUCLEOTIDE SEQUENCE [LARGE SCALE GENOMIC DNA]</scope>
    <source>
        <strain evidence="1 2">L7-75</strain>
    </source>
</reference>
<evidence type="ECO:0000313" key="1">
    <source>
        <dbReference type="EMBL" id="NMO97298.1"/>
    </source>
</evidence>